<protein>
    <submittedName>
        <fullName evidence="3">Uncharacterized protein</fullName>
    </submittedName>
</protein>
<feature type="region of interest" description="Disordered" evidence="2">
    <location>
        <begin position="1"/>
        <end position="39"/>
    </location>
</feature>
<gene>
    <name evidence="3" type="ORF">AQJ91_03855</name>
</gene>
<feature type="compositionally biased region" description="Polar residues" evidence="2">
    <location>
        <begin position="27"/>
        <end position="39"/>
    </location>
</feature>
<keyword evidence="4" id="KW-1185">Reference proteome</keyword>
<organism evidence="3 4">
    <name type="scientific">Streptomyces dysideae</name>
    <dbReference type="NCBI Taxonomy" id="909626"/>
    <lineage>
        <taxon>Bacteria</taxon>
        <taxon>Bacillati</taxon>
        <taxon>Actinomycetota</taxon>
        <taxon>Actinomycetes</taxon>
        <taxon>Kitasatosporales</taxon>
        <taxon>Streptomycetaceae</taxon>
        <taxon>Streptomyces</taxon>
    </lineage>
</organism>
<evidence type="ECO:0000256" key="2">
    <source>
        <dbReference type="SAM" id="MobiDB-lite"/>
    </source>
</evidence>
<evidence type="ECO:0000256" key="1">
    <source>
        <dbReference type="SAM" id="Coils"/>
    </source>
</evidence>
<dbReference type="EMBL" id="LMXB01000016">
    <property type="protein sequence ID" value="KUO22413.1"/>
    <property type="molecule type" value="Genomic_DNA"/>
</dbReference>
<comment type="caution">
    <text evidence="3">The sequence shown here is derived from an EMBL/GenBank/DDBJ whole genome shotgun (WGS) entry which is preliminary data.</text>
</comment>
<evidence type="ECO:0000313" key="3">
    <source>
        <dbReference type="EMBL" id="KUO22413.1"/>
    </source>
</evidence>
<dbReference type="AlphaFoldDB" id="A0A101V4M1"/>
<reference evidence="3 4" key="1">
    <citation type="submission" date="2015-10" db="EMBL/GenBank/DDBJ databases">
        <title>Draft genome sequence of Streptomyces sp. RV15, isolated from a marine sponge.</title>
        <authorList>
            <person name="Ruckert C."/>
            <person name="Abdelmohsen U.R."/>
            <person name="Winkler A."/>
            <person name="Hentschel U."/>
            <person name="Kalinowski J."/>
            <person name="Kampfer P."/>
            <person name="Glaeser S."/>
        </authorList>
    </citation>
    <scope>NUCLEOTIDE SEQUENCE [LARGE SCALE GENOMIC DNA]</scope>
    <source>
        <strain evidence="3 4">RV15</strain>
    </source>
</reference>
<dbReference type="STRING" id="909626.AQJ91_03855"/>
<dbReference type="Proteomes" id="UP000053260">
    <property type="component" value="Unassembled WGS sequence"/>
</dbReference>
<evidence type="ECO:0000313" key="4">
    <source>
        <dbReference type="Proteomes" id="UP000053260"/>
    </source>
</evidence>
<sequence length="118" mass="11971">MAHQNPEPQPGGISIGTMHGGAVAQGSHAQAVNVSQGAADTSELRDAVTALREELRRLGELEAQLTAAEADIAQTGQIEPSRLAWLRDRIAVGATAATGLAAAGQAAEQLARLIGGQG</sequence>
<name>A0A101V4M1_9ACTN</name>
<keyword evidence="1" id="KW-0175">Coiled coil</keyword>
<proteinExistence type="predicted"/>
<feature type="coiled-coil region" evidence="1">
    <location>
        <begin position="44"/>
        <end position="71"/>
    </location>
</feature>
<accession>A0A101V4M1</accession>